<reference evidence="1 2" key="1">
    <citation type="submission" date="2021-08" db="EMBL/GenBank/DDBJ databases">
        <title>Draft Genome Sequence of Phanerochaete sordida strain YK-624.</title>
        <authorList>
            <person name="Mori T."/>
            <person name="Dohra H."/>
            <person name="Suzuki T."/>
            <person name="Kawagishi H."/>
            <person name="Hirai H."/>
        </authorList>
    </citation>
    <scope>NUCLEOTIDE SEQUENCE [LARGE SCALE GENOMIC DNA]</scope>
    <source>
        <strain evidence="1 2">YK-624</strain>
    </source>
</reference>
<keyword evidence="2" id="KW-1185">Reference proteome</keyword>
<dbReference type="EMBL" id="BPQB01000048">
    <property type="protein sequence ID" value="GJE95353.1"/>
    <property type="molecule type" value="Genomic_DNA"/>
</dbReference>
<dbReference type="AlphaFoldDB" id="A0A9P3LHU0"/>
<name>A0A9P3LHU0_9APHY</name>
<sequence length="69" mass="7655">MVLDKGPPEQDLNLLSGLASYHCTYQTPARPCSSPSPSIVRSGQPARMFETLRRRTSGQNILRVARMPL</sequence>
<comment type="caution">
    <text evidence="1">The sequence shown here is derived from an EMBL/GenBank/DDBJ whole genome shotgun (WGS) entry which is preliminary data.</text>
</comment>
<organism evidence="1 2">
    <name type="scientific">Phanerochaete sordida</name>
    <dbReference type="NCBI Taxonomy" id="48140"/>
    <lineage>
        <taxon>Eukaryota</taxon>
        <taxon>Fungi</taxon>
        <taxon>Dikarya</taxon>
        <taxon>Basidiomycota</taxon>
        <taxon>Agaricomycotina</taxon>
        <taxon>Agaricomycetes</taxon>
        <taxon>Polyporales</taxon>
        <taxon>Phanerochaetaceae</taxon>
        <taxon>Phanerochaete</taxon>
    </lineage>
</organism>
<protein>
    <submittedName>
        <fullName evidence="1">Uncharacterized protein</fullName>
    </submittedName>
</protein>
<evidence type="ECO:0000313" key="2">
    <source>
        <dbReference type="Proteomes" id="UP000703269"/>
    </source>
</evidence>
<gene>
    <name evidence="1" type="ORF">PsYK624_115370</name>
</gene>
<proteinExistence type="predicted"/>
<dbReference type="Proteomes" id="UP000703269">
    <property type="component" value="Unassembled WGS sequence"/>
</dbReference>
<accession>A0A9P3LHU0</accession>
<evidence type="ECO:0000313" key="1">
    <source>
        <dbReference type="EMBL" id="GJE95353.1"/>
    </source>
</evidence>